<feature type="chain" id="PRO_5035880309" evidence="2">
    <location>
        <begin position="17"/>
        <end position="251"/>
    </location>
</feature>
<evidence type="ECO:0000256" key="2">
    <source>
        <dbReference type="SAM" id="SignalP"/>
    </source>
</evidence>
<dbReference type="OrthoDB" id="6101901at2759"/>
<feature type="region of interest" description="Disordered" evidence="1">
    <location>
        <begin position="60"/>
        <end position="94"/>
    </location>
</feature>
<name>A0A8S1AL70_ARCPL</name>
<dbReference type="AlphaFoldDB" id="A0A8S1AL70"/>
<accession>A0A8S1AL70</accession>
<sequence length="251" mass="28571">MYRDLLLSLCISTVLAAPQKDSTITYIKLQAESENHQSEVRQISRESRLEKLPLAASYNYSDENQKGLTTKPDQEVQLEQSNETSKEPPKYNYPDRIYSIKTKKNKKDLTESKTTQLLSVVTEGAIINLDILPAETLHTDLLTTLDNSTETFNTIQTDVTDNNGLVTEQYESEPTLRAEVDIETTKEPFVTFKPKLSYYGKSTLKSFAQNLIAVSGKRRFRSRCKCEKIWNCAKLQISVARCPDEYFLCCG</sequence>
<gene>
    <name evidence="3" type="ORF">APLA_LOCUS11386</name>
</gene>
<protein>
    <submittedName>
        <fullName evidence="3">Uncharacterized protein</fullName>
    </submittedName>
</protein>
<reference evidence="3 4" key="1">
    <citation type="submission" date="2020-04" db="EMBL/GenBank/DDBJ databases">
        <authorList>
            <person name="Wallbank WR R."/>
            <person name="Pardo Diaz C."/>
            <person name="Kozak K."/>
            <person name="Martin S."/>
            <person name="Jiggins C."/>
            <person name="Moest M."/>
            <person name="Warren A I."/>
            <person name="Byers J.R.P. K."/>
            <person name="Montejo-Kovacevich G."/>
            <person name="Yen C E."/>
        </authorList>
    </citation>
    <scope>NUCLEOTIDE SEQUENCE [LARGE SCALE GENOMIC DNA]</scope>
</reference>
<comment type="caution">
    <text evidence="3">The sequence shown here is derived from an EMBL/GenBank/DDBJ whole genome shotgun (WGS) entry which is preliminary data.</text>
</comment>
<dbReference type="EMBL" id="CADEBD010000327">
    <property type="protein sequence ID" value="CAB3246132.1"/>
    <property type="molecule type" value="Genomic_DNA"/>
</dbReference>
<organism evidence="3 4">
    <name type="scientific">Arctia plantaginis</name>
    <name type="common">Wood tiger moth</name>
    <name type="synonym">Phalaena plantaginis</name>
    <dbReference type="NCBI Taxonomy" id="874455"/>
    <lineage>
        <taxon>Eukaryota</taxon>
        <taxon>Metazoa</taxon>
        <taxon>Ecdysozoa</taxon>
        <taxon>Arthropoda</taxon>
        <taxon>Hexapoda</taxon>
        <taxon>Insecta</taxon>
        <taxon>Pterygota</taxon>
        <taxon>Neoptera</taxon>
        <taxon>Endopterygota</taxon>
        <taxon>Lepidoptera</taxon>
        <taxon>Glossata</taxon>
        <taxon>Ditrysia</taxon>
        <taxon>Noctuoidea</taxon>
        <taxon>Erebidae</taxon>
        <taxon>Arctiinae</taxon>
        <taxon>Arctia</taxon>
    </lineage>
</organism>
<keyword evidence="2" id="KW-0732">Signal</keyword>
<evidence type="ECO:0000313" key="4">
    <source>
        <dbReference type="Proteomes" id="UP000494256"/>
    </source>
</evidence>
<dbReference type="Proteomes" id="UP000494256">
    <property type="component" value="Unassembled WGS sequence"/>
</dbReference>
<feature type="signal peptide" evidence="2">
    <location>
        <begin position="1"/>
        <end position="16"/>
    </location>
</feature>
<proteinExistence type="predicted"/>
<evidence type="ECO:0000256" key="1">
    <source>
        <dbReference type="SAM" id="MobiDB-lite"/>
    </source>
</evidence>
<evidence type="ECO:0000313" key="3">
    <source>
        <dbReference type="EMBL" id="CAB3246132.1"/>
    </source>
</evidence>